<evidence type="ECO:0000313" key="8">
    <source>
        <dbReference type="EMBL" id="NYI42123.1"/>
    </source>
</evidence>
<feature type="transmembrane region" description="Helical" evidence="6">
    <location>
        <begin position="6"/>
        <end position="26"/>
    </location>
</feature>
<evidence type="ECO:0000313" key="9">
    <source>
        <dbReference type="Proteomes" id="UP000547973"/>
    </source>
</evidence>
<keyword evidence="4 6" id="KW-1133">Transmembrane helix</keyword>
<organism evidence="8 9">
    <name type="scientific">Demequina lutea</name>
    <dbReference type="NCBI Taxonomy" id="431489"/>
    <lineage>
        <taxon>Bacteria</taxon>
        <taxon>Bacillati</taxon>
        <taxon>Actinomycetota</taxon>
        <taxon>Actinomycetes</taxon>
        <taxon>Micrococcales</taxon>
        <taxon>Demequinaceae</taxon>
        <taxon>Demequina</taxon>
    </lineage>
</organism>
<keyword evidence="3 6" id="KW-0812">Transmembrane</keyword>
<dbReference type="GO" id="GO:0005886">
    <property type="term" value="C:plasma membrane"/>
    <property type="evidence" value="ECO:0007669"/>
    <property type="project" value="UniProtKB-SubCell"/>
</dbReference>
<evidence type="ECO:0000256" key="6">
    <source>
        <dbReference type="SAM" id="Phobius"/>
    </source>
</evidence>
<keyword evidence="5 6" id="KW-0472">Membrane</keyword>
<evidence type="ECO:0000256" key="1">
    <source>
        <dbReference type="ARBA" id="ARBA00004651"/>
    </source>
</evidence>
<evidence type="ECO:0000256" key="5">
    <source>
        <dbReference type="ARBA" id="ARBA00023136"/>
    </source>
</evidence>
<gene>
    <name evidence="8" type="ORF">BKA03_002242</name>
</gene>
<sequence>MNSSIPWAGLIPVAVLIVGFMIYCIVDIARHDVKHLPKWAWIVISCASIPVGGIIYLLVGRDSNRS</sequence>
<evidence type="ECO:0000256" key="3">
    <source>
        <dbReference type="ARBA" id="ARBA00022692"/>
    </source>
</evidence>
<dbReference type="RefSeq" id="WP_062074007.1">
    <property type="nucleotide sequence ID" value="NZ_BBRC01000002.1"/>
</dbReference>
<dbReference type="Pfam" id="PF13396">
    <property type="entry name" value="PLDc_N"/>
    <property type="match status" value="1"/>
</dbReference>
<comment type="caution">
    <text evidence="8">The sequence shown here is derived from an EMBL/GenBank/DDBJ whole genome shotgun (WGS) entry which is preliminary data.</text>
</comment>
<reference evidence="8 9" key="1">
    <citation type="submission" date="2020-07" db="EMBL/GenBank/DDBJ databases">
        <title>Sequencing the genomes of 1000 actinobacteria strains.</title>
        <authorList>
            <person name="Klenk H.-P."/>
        </authorList>
    </citation>
    <scope>NUCLEOTIDE SEQUENCE [LARGE SCALE GENOMIC DNA]</scope>
    <source>
        <strain evidence="8 9">DSM 19970</strain>
    </source>
</reference>
<name>A0A7Y9ZCI1_9MICO</name>
<comment type="subcellular location">
    <subcellularLocation>
        <location evidence="1">Cell membrane</location>
        <topology evidence="1">Multi-pass membrane protein</topology>
    </subcellularLocation>
</comment>
<feature type="domain" description="Cardiolipin synthase N-terminal" evidence="7">
    <location>
        <begin position="20"/>
        <end position="61"/>
    </location>
</feature>
<keyword evidence="2" id="KW-1003">Cell membrane</keyword>
<dbReference type="EMBL" id="JACBZO010000001">
    <property type="protein sequence ID" value="NYI42123.1"/>
    <property type="molecule type" value="Genomic_DNA"/>
</dbReference>
<dbReference type="AlphaFoldDB" id="A0A7Y9ZCI1"/>
<evidence type="ECO:0000259" key="7">
    <source>
        <dbReference type="Pfam" id="PF13396"/>
    </source>
</evidence>
<feature type="transmembrane region" description="Helical" evidence="6">
    <location>
        <begin position="38"/>
        <end position="59"/>
    </location>
</feature>
<dbReference type="Proteomes" id="UP000547973">
    <property type="component" value="Unassembled WGS sequence"/>
</dbReference>
<evidence type="ECO:0000256" key="2">
    <source>
        <dbReference type="ARBA" id="ARBA00022475"/>
    </source>
</evidence>
<protein>
    <recommendedName>
        <fullName evidence="7">Cardiolipin synthase N-terminal domain-containing protein</fullName>
    </recommendedName>
</protein>
<dbReference type="InterPro" id="IPR027379">
    <property type="entry name" value="CLS_N"/>
</dbReference>
<accession>A0A7Y9ZCI1</accession>
<keyword evidence="9" id="KW-1185">Reference proteome</keyword>
<proteinExistence type="predicted"/>
<evidence type="ECO:0000256" key="4">
    <source>
        <dbReference type="ARBA" id="ARBA00022989"/>
    </source>
</evidence>